<reference evidence="1 2" key="1">
    <citation type="journal article" date="2019" name="Commun. Biol.">
        <title>The bagworm genome reveals a unique fibroin gene that provides high tensile strength.</title>
        <authorList>
            <person name="Kono N."/>
            <person name="Nakamura H."/>
            <person name="Ohtoshi R."/>
            <person name="Tomita M."/>
            <person name="Numata K."/>
            <person name="Arakawa K."/>
        </authorList>
    </citation>
    <scope>NUCLEOTIDE SEQUENCE [LARGE SCALE GENOMIC DNA]</scope>
</reference>
<name>A0A4C1W331_EUMVA</name>
<gene>
    <name evidence="1" type="ORF">EVAR_84453_1</name>
</gene>
<accession>A0A4C1W331</accession>
<protein>
    <submittedName>
        <fullName evidence="1">Uncharacterized protein</fullName>
    </submittedName>
</protein>
<evidence type="ECO:0000313" key="2">
    <source>
        <dbReference type="Proteomes" id="UP000299102"/>
    </source>
</evidence>
<dbReference type="EMBL" id="BGZK01000461">
    <property type="protein sequence ID" value="GBP44962.1"/>
    <property type="molecule type" value="Genomic_DNA"/>
</dbReference>
<keyword evidence="2" id="KW-1185">Reference proteome</keyword>
<comment type="caution">
    <text evidence="1">The sequence shown here is derived from an EMBL/GenBank/DDBJ whole genome shotgun (WGS) entry which is preliminary data.</text>
</comment>
<evidence type="ECO:0000313" key="1">
    <source>
        <dbReference type="EMBL" id="GBP44962.1"/>
    </source>
</evidence>
<organism evidence="1 2">
    <name type="scientific">Eumeta variegata</name>
    <name type="common">Bagworm moth</name>
    <name type="synonym">Eumeta japonica</name>
    <dbReference type="NCBI Taxonomy" id="151549"/>
    <lineage>
        <taxon>Eukaryota</taxon>
        <taxon>Metazoa</taxon>
        <taxon>Ecdysozoa</taxon>
        <taxon>Arthropoda</taxon>
        <taxon>Hexapoda</taxon>
        <taxon>Insecta</taxon>
        <taxon>Pterygota</taxon>
        <taxon>Neoptera</taxon>
        <taxon>Endopterygota</taxon>
        <taxon>Lepidoptera</taxon>
        <taxon>Glossata</taxon>
        <taxon>Ditrysia</taxon>
        <taxon>Tineoidea</taxon>
        <taxon>Psychidae</taxon>
        <taxon>Oiketicinae</taxon>
        <taxon>Eumeta</taxon>
    </lineage>
</organism>
<proteinExistence type="predicted"/>
<dbReference type="Proteomes" id="UP000299102">
    <property type="component" value="Unassembled WGS sequence"/>
</dbReference>
<sequence>MNSKQLKAFLMERGDERDLLSGFRDVLFISGVSRSAKPCFGPRNGGPFVSTVTPATSCKLIYDAPTSWRKLSQPSVALQWGRAERPDEEAITAAAKISNKRKRTWLTLLLPPTLHRMDRNHYLCYSFHNYFLKKEREIKIVLRGVLNEVLVEEVKEDLPVSFPEQSIRRILNRSHEPLDHVLVTGTAETNDKAMKTAFYIIKIV</sequence>
<dbReference type="AlphaFoldDB" id="A0A4C1W331"/>